<proteinExistence type="predicted"/>
<accession>A0ACB9E5M1</accession>
<dbReference type="Proteomes" id="UP001056120">
    <property type="component" value="Linkage Group LG18"/>
</dbReference>
<dbReference type="EMBL" id="CM042035">
    <property type="protein sequence ID" value="KAI3754268.1"/>
    <property type="molecule type" value="Genomic_DNA"/>
</dbReference>
<sequence>MTGVRVGSTNSNRLESQATQASHPHRRDKEVCMGKEGEKLIGSDSNGGVIHHPPVPYLNNSTGESSSVGIVDSRGYDHVPQTIPNDGGEASLRDEIEATCEMGNLLGGEPNWQGRLGQIGNSR</sequence>
<reference evidence="1 2" key="2">
    <citation type="journal article" date="2022" name="Mol. Ecol. Resour.">
        <title>The genomes of chicory, endive, great burdock and yacon provide insights into Asteraceae paleo-polyploidization history and plant inulin production.</title>
        <authorList>
            <person name="Fan W."/>
            <person name="Wang S."/>
            <person name="Wang H."/>
            <person name="Wang A."/>
            <person name="Jiang F."/>
            <person name="Liu H."/>
            <person name="Zhao H."/>
            <person name="Xu D."/>
            <person name="Zhang Y."/>
        </authorList>
    </citation>
    <scope>NUCLEOTIDE SEQUENCE [LARGE SCALE GENOMIC DNA]</scope>
    <source>
        <strain evidence="2">cv. Yunnan</strain>
        <tissue evidence="1">Leaves</tissue>
    </source>
</reference>
<gene>
    <name evidence="1" type="ORF">L1987_54048</name>
</gene>
<evidence type="ECO:0000313" key="1">
    <source>
        <dbReference type="EMBL" id="KAI3754268.1"/>
    </source>
</evidence>
<protein>
    <submittedName>
        <fullName evidence="1">Uncharacterized protein</fullName>
    </submittedName>
</protein>
<keyword evidence="2" id="KW-1185">Reference proteome</keyword>
<reference evidence="2" key="1">
    <citation type="journal article" date="2022" name="Mol. Ecol. Resour.">
        <title>The genomes of chicory, endive, great burdock and yacon provide insights into Asteraceae palaeo-polyploidization history and plant inulin production.</title>
        <authorList>
            <person name="Fan W."/>
            <person name="Wang S."/>
            <person name="Wang H."/>
            <person name="Wang A."/>
            <person name="Jiang F."/>
            <person name="Liu H."/>
            <person name="Zhao H."/>
            <person name="Xu D."/>
            <person name="Zhang Y."/>
        </authorList>
    </citation>
    <scope>NUCLEOTIDE SEQUENCE [LARGE SCALE GENOMIC DNA]</scope>
    <source>
        <strain evidence="2">cv. Yunnan</strain>
    </source>
</reference>
<name>A0ACB9E5M1_9ASTR</name>
<organism evidence="1 2">
    <name type="scientific">Smallanthus sonchifolius</name>
    <dbReference type="NCBI Taxonomy" id="185202"/>
    <lineage>
        <taxon>Eukaryota</taxon>
        <taxon>Viridiplantae</taxon>
        <taxon>Streptophyta</taxon>
        <taxon>Embryophyta</taxon>
        <taxon>Tracheophyta</taxon>
        <taxon>Spermatophyta</taxon>
        <taxon>Magnoliopsida</taxon>
        <taxon>eudicotyledons</taxon>
        <taxon>Gunneridae</taxon>
        <taxon>Pentapetalae</taxon>
        <taxon>asterids</taxon>
        <taxon>campanulids</taxon>
        <taxon>Asterales</taxon>
        <taxon>Asteraceae</taxon>
        <taxon>Asteroideae</taxon>
        <taxon>Heliantheae alliance</taxon>
        <taxon>Millerieae</taxon>
        <taxon>Smallanthus</taxon>
    </lineage>
</organism>
<comment type="caution">
    <text evidence="1">The sequence shown here is derived from an EMBL/GenBank/DDBJ whole genome shotgun (WGS) entry which is preliminary data.</text>
</comment>
<evidence type="ECO:0000313" key="2">
    <source>
        <dbReference type="Proteomes" id="UP001056120"/>
    </source>
</evidence>